<proteinExistence type="predicted"/>
<keyword evidence="4" id="KW-1185">Reference proteome</keyword>
<sequence length="281" mass="30906">MIIDFRMKPPLPAWEQLFAEGRDALTGFLNLQGLEPIKSETLGQVIGEMDAFGITHAVVMGRGNEPGSSNKELGAFLGSQPTKRFIGFIGLDNMDVEGAVETIETYAASQLFHGVSINPVTLQPLTPIGDPSWDPILEACLRHNLPLSITLSGFLGLISPSPDYDYIRPNRLIRAARKYPELNIVISHGAWPFVSEAVTTAIYCPNIYLSPDLYLGFPGSQLYVEAANFPLSDRILYGSCYPNMPYGFALQHFRSQSWNEGVLDKVLYENGARLLGLGLPD</sequence>
<dbReference type="Proteomes" id="UP001519887">
    <property type="component" value="Unassembled WGS sequence"/>
</dbReference>
<dbReference type="InterPro" id="IPR006680">
    <property type="entry name" value="Amidohydro-rel"/>
</dbReference>
<comment type="caution">
    <text evidence="3">The sequence shown here is derived from an EMBL/GenBank/DDBJ whole genome shotgun (WGS) entry which is preliminary data.</text>
</comment>
<dbReference type="PANTHER" id="PTHR21240:SF19">
    <property type="entry name" value="CATALYTIC_ HYDROLASE"/>
    <property type="match status" value="1"/>
</dbReference>
<dbReference type="EMBL" id="JAHZIK010000056">
    <property type="protein sequence ID" value="MBW7453276.1"/>
    <property type="molecule type" value="Genomic_DNA"/>
</dbReference>
<keyword evidence="1" id="KW-0456">Lyase</keyword>
<organism evidence="3 4">
    <name type="scientific">Paenibacillus sepulcri</name>
    <dbReference type="NCBI Taxonomy" id="359917"/>
    <lineage>
        <taxon>Bacteria</taxon>
        <taxon>Bacillati</taxon>
        <taxon>Bacillota</taxon>
        <taxon>Bacilli</taxon>
        <taxon>Bacillales</taxon>
        <taxon>Paenibacillaceae</taxon>
        <taxon>Paenibacillus</taxon>
    </lineage>
</organism>
<dbReference type="SUPFAM" id="SSF51556">
    <property type="entry name" value="Metallo-dependent hydrolases"/>
    <property type="match status" value="1"/>
</dbReference>
<reference evidence="3 4" key="1">
    <citation type="submission" date="2021-07" db="EMBL/GenBank/DDBJ databases">
        <title>Paenibacillus radiodurans sp. nov., isolated from the southeastern edge of Tengger Desert.</title>
        <authorList>
            <person name="Zhang G."/>
        </authorList>
    </citation>
    <scope>NUCLEOTIDE SEQUENCE [LARGE SCALE GENOMIC DNA]</scope>
    <source>
        <strain evidence="3 4">CCM 7311</strain>
    </source>
</reference>
<accession>A0ABS7BX97</accession>
<evidence type="ECO:0000259" key="2">
    <source>
        <dbReference type="Pfam" id="PF04909"/>
    </source>
</evidence>
<dbReference type="PANTHER" id="PTHR21240">
    <property type="entry name" value="2-AMINO-3-CARBOXYLMUCONATE-6-SEMIALDEHYDE DECARBOXYLASE"/>
    <property type="match status" value="1"/>
</dbReference>
<evidence type="ECO:0000313" key="4">
    <source>
        <dbReference type="Proteomes" id="UP001519887"/>
    </source>
</evidence>
<protein>
    <submittedName>
        <fullName evidence="3">Amidohydrolase family protein</fullName>
    </submittedName>
</protein>
<evidence type="ECO:0000313" key="3">
    <source>
        <dbReference type="EMBL" id="MBW7453276.1"/>
    </source>
</evidence>
<feature type="domain" description="Amidohydrolase-related" evidence="2">
    <location>
        <begin position="79"/>
        <end position="277"/>
    </location>
</feature>
<name>A0ABS7BX97_9BACL</name>
<evidence type="ECO:0000256" key="1">
    <source>
        <dbReference type="ARBA" id="ARBA00023239"/>
    </source>
</evidence>
<dbReference type="RefSeq" id="WP_210039248.1">
    <property type="nucleotide sequence ID" value="NZ_JBHLVU010000043.1"/>
</dbReference>
<gene>
    <name evidence="3" type="ORF">K0U00_04415</name>
</gene>
<dbReference type="InterPro" id="IPR032465">
    <property type="entry name" value="ACMSD"/>
</dbReference>
<dbReference type="InterPro" id="IPR032466">
    <property type="entry name" value="Metal_Hydrolase"/>
</dbReference>
<dbReference type="Pfam" id="PF04909">
    <property type="entry name" value="Amidohydro_2"/>
    <property type="match status" value="1"/>
</dbReference>
<dbReference type="Gene3D" id="3.20.20.140">
    <property type="entry name" value="Metal-dependent hydrolases"/>
    <property type="match status" value="1"/>
</dbReference>